<keyword evidence="4" id="KW-1003">Cell membrane</keyword>
<protein>
    <submittedName>
        <fullName evidence="9">Membrane protein</fullName>
    </submittedName>
</protein>
<keyword evidence="6 8" id="KW-1133">Transmembrane helix</keyword>
<dbReference type="Proteomes" id="UP000245021">
    <property type="component" value="Unassembled WGS sequence"/>
</dbReference>
<evidence type="ECO:0000256" key="2">
    <source>
        <dbReference type="ARBA" id="ARBA00009773"/>
    </source>
</evidence>
<feature type="transmembrane region" description="Helical" evidence="8">
    <location>
        <begin position="249"/>
        <end position="266"/>
    </location>
</feature>
<reference evidence="9 10" key="1">
    <citation type="journal article" date="2018" name="Genome Announc.">
        <title>Draft Genome Sequence of Lactococcus sp. Strain NtB2 (JCM 32569), Isolated from the Gut of the Higher Termite Nasutitermes takasagoensis.</title>
        <authorList>
            <person name="Noda S."/>
            <person name="Aihara C."/>
            <person name="Yuki M."/>
            <person name="Ohkuma M."/>
        </authorList>
    </citation>
    <scope>NUCLEOTIDE SEQUENCE [LARGE SCALE GENOMIC DNA]</scope>
    <source>
        <strain evidence="9 10">NtB2</strain>
    </source>
</reference>
<evidence type="ECO:0000256" key="3">
    <source>
        <dbReference type="ARBA" id="ARBA00022448"/>
    </source>
</evidence>
<feature type="transmembrane region" description="Helical" evidence="8">
    <location>
        <begin position="74"/>
        <end position="97"/>
    </location>
</feature>
<evidence type="ECO:0000256" key="7">
    <source>
        <dbReference type="ARBA" id="ARBA00023136"/>
    </source>
</evidence>
<dbReference type="Pfam" id="PF01594">
    <property type="entry name" value="AI-2E_transport"/>
    <property type="match status" value="1"/>
</dbReference>
<feature type="transmembrane region" description="Helical" evidence="8">
    <location>
        <begin position="7"/>
        <end position="31"/>
    </location>
</feature>
<keyword evidence="7 8" id="KW-0472">Membrane</keyword>
<feature type="transmembrane region" description="Helical" evidence="8">
    <location>
        <begin position="223"/>
        <end position="243"/>
    </location>
</feature>
<sequence>MFRNSKLFFWTIEILAVAALIFMLSRIGWVFDPIRTMLALLFIPLIIAVFLYYVFHPLVAWLHRKFKVPTTLSILLILLLLGAGLVLIVLAVVPALINQLTGLINMTTRAYPEAREWILSLSQDPRFATLYKQLDVTSLINNINISYTDVLQNILQSLTISVGSIVGVVVSVVSVLILVPIFLYYMLKDGHKLMPFLKENVLREDKWHLLGLMRNMNETISRYISGVAIDAGLIFICIFIGYLIIGIPYAFIFALFSAITTLIPYAGPYIGVLPMLVTVVFIHPWLALIAVIYVLALEQLNGNLIYPKIVGNAVKVHPVTVMVLMLVSGSLYGILGMIIAVPVYTLVKEVVKFAVALYRNLKREKSLKIKPDL</sequence>
<comment type="subcellular location">
    <subcellularLocation>
        <location evidence="1">Cell membrane</location>
        <topology evidence="1">Multi-pass membrane protein</topology>
    </subcellularLocation>
</comment>
<evidence type="ECO:0000256" key="1">
    <source>
        <dbReference type="ARBA" id="ARBA00004651"/>
    </source>
</evidence>
<proteinExistence type="inferred from homology"/>
<dbReference type="InterPro" id="IPR002549">
    <property type="entry name" value="AI-2E-like"/>
</dbReference>
<evidence type="ECO:0000256" key="8">
    <source>
        <dbReference type="SAM" id="Phobius"/>
    </source>
</evidence>
<feature type="transmembrane region" description="Helical" evidence="8">
    <location>
        <begin position="165"/>
        <end position="187"/>
    </location>
</feature>
<dbReference type="RefSeq" id="WP_109245910.1">
    <property type="nucleotide sequence ID" value="NZ_BFFO01000006.1"/>
</dbReference>
<feature type="transmembrane region" description="Helical" evidence="8">
    <location>
        <begin position="316"/>
        <end position="344"/>
    </location>
</feature>
<dbReference type="PANTHER" id="PTHR21716">
    <property type="entry name" value="TRANSMEMBRANE PROTEIN"/>
    <property type="match status" value="1"/>
</dbReference>
<dbReference type="PANTHER" id="PTHR21716:SF53">
    <property type="entry name" value="PERMEASE PERM-RELATED"/>
    <property type="match status" value="1"/>
</dbReference>
<accession>A0A2R5HJU0</accession>
<evidence type="ECO:0000256" key="6">
    <source>
        <dbReference type="ARBA" id="ARBA00022989"/>
    </source>
</evidence>
<feature type="transmembrane region" description="Helical" evidence="8">
    <location>
        <begin position="273"/>
        <end position="296"/>
    </location>
</feature>
<keyword evidence="10" id="KW-1185">Reference proteome</keyword>
<dbReference type="OrthoDB" id="9793390at2"/>
<dbReference type="GO" id="GO:0055085">
    <property type="term" value="P:transmembrane transport"/>
    <property type="evidence" value="ECO:0007669"/>
    <property type="project" value="TreeGrafter"/>
</dbReference>
<gene>
    <name evidence="9" type="primary">perM_1</name>
    <name evidence="9" type="ORF">NtB2_01076</name>
</gene>
<evidence type="ECO:0000256" key="4">
    <source>
        <dbReference type="ARBA" id="ARBA00022475"/>
    </source>
</evidence>
<organism evidence="9 10">
    <name type="scientific">Lactococcus termiticola</name>
    <dbReference type="NCBI Taxonomy" id="2169526"/>
    <lineage>
        <taxon>Bacteria</taxon>
        <taxon>Bacillati</taxon>
        <taxon>Bacillota</taxon>
        <taxon>Bacilli</taxon>
        <taxon>Lactobacillales</taxon>
        <taxon>Streptococcaceae</taxon>
        <taxon>Lactococcus</taxon>
    </lineage>
</organism>
<comment type="similarity">
    <text evidence="2">Belongs to the autoinducer-2 exporter (AI-2E) (TC 2.A.86) family.</text>
</comment>
<evidence type="ECO:0000256" key="5">
    <source>
        <dbReference type="ARBA" id="ARBA00022692"/>
    </source>
</evidence>
<keyword evidence="3" id="KW-0813">Transport</keyword>
<name>A0A2R5HJU0_9LACT</name>
<dbReference type="EMBL" id="BFFO01000006">
    <property type="protein sequence ID" value="GBG96940.1"/>
    <property type="molecule type" value="Genomic_DNA"/>
</dbReference>
<evidence type="ECO:0000313" key="9">
    <source>
        <dbReference type="EMBL" id="GBG96940.1"/>
    </source>
</evidence>
<evidence type="ECO:0000313" key="10">
    <source>
        <dbReference type="Proteomes" id="UP000245021"/>
    </source>
</evidence>
<dbReference type="GO" id="GO:0005886">
    <property type="term" value="C:plasma membrane"/>
    <property type="evidence" value="ECO:0007669"/>
    <property type="project" value="UniProtKB-SubCell"/>
</dbReference>
<comment type="caution">
    <text evidence="9">The sequence shown here is derived from an EMBL/GenBank/DDBJ whole genome shotgun (WGS) entry which is preliminary data.</text>
</comment>
<keyword evidence="5 8" id="KW-0812">Transmembrane</keyword>
<feature type="transmembrane region" description="Helical" evidence="8">
    <location>
        <begin position="37"/>
        <end position="62"/>
    </location>
</feature>
<dbReference type="AlphaFoldDB" id="A0A2R5HJU0"/>